<dbReference type="Proteomes" id="UP000053477">
    <property type="component" value="Unassembled WGS sequence"/>
</dbReference>
<protein>
    <submittedName>
        <fullName evidence="2">Uncharacterized protein</fullName>
    </submittedName>
</protein>
<feature type="region of interest" description="Disordered" evidence="1">
    <location>
        <begin position="47"/>
        <end position="79"/>
    </location>
</feature>
<evidence type="ECO:0000256" key="1">
    <source>
        <dbReference type="SAM" id="MobiDB-lite"/>
    </source>
</evidence>
<feature type="compositionally biased region" description="Polar residues" evidence="1">
    <location>
        <begin position="64"/>
        <end position="79"/>
    </location>
</feature>
<organism evidence="2 3">
    <name type="scientific">Schizopora paradoxa</name>
    <dbReference type="NCBI Taxonomy" id="27342"/>
    <lineage>
        <taxon>Eukaryota</taxon>
        <taxon>Fungi</taxon>
        <taxon>Dikarya</taxon>
        <taxon>Basidiomycota</taxon>
        <taxon>Agaricomycotina</taxon>
        <taxon>Agaricomycetes</taxon>
        <taxon>Hymenochaetales</taxon>
        <taxon>Schizoporaceae</taxon>
        <taxon>Schizopora</taxon>
    </lineage>
</organism>
<dbReference type="InParanoid" id="A0A0H2RD42"/>
<accession>A0A0H2RD42</accession>
<name>A0A0H2RD42_9AGAM</name>
<evidence type="ECO:0000313" key="2">
    <source>
        <dbReference type="EMBL" id="KLO09810.1"/>
    </source>
</evidence>
<sequence length="131" mass="14919">MRMEEEGRRRRRRRAQRLEFGVPGGNVLRTRDASLSEILRSARLSSLPPASTFRPNRPRLGPQESCSFTDSSPASQQITPIGPRSCSFLPSSGHVDSFALMLVCRRTDRGWLWEGVRDGWCESWDEASVRR</sequence>
<keyword evidence="3" id="KW-1185">Reference proteome</keyword>
<gene>
    <name evidence="2" type="ORF">SCHPADRAFT_548720</name>
</gene>
<dbReference type="AlphaFoldDB" id="A0A0H2RD42"/>
<dbReference type="EMBL" id="KQ086044">
    <property type="protein sequence ID" value="KLO09810.1"/>
    <property type="molecule type" value="Genomic_DNA"/>
</dbReference>
<evidence type="ECO:0000313" key="3">
    <source>
        <dbReference type="Proteomes" id="UP000053477"/>
    </source>
</evidence>
<proteinExistence type="predicted"/>
<reference evidence="2 3" key="1">
    <citation type="submission" date="2015-04" db="EMBL/GenBank/DDBJ databases">
        <title>Complete genome sequence of Schizopora paradoxa KUC8140, a cosmopolitan wood degrader in East Asia.</title>
        <authorList>
            <consortium name="DOE Joint Genome Institute"/>
            <person name="Min B."/>
            <person name="Park H."/>
            <person name="Jang Y."/>
            <person name="Kim J.-J."/>
            <person name="Kim K.H."/>
            <person name="Pangilinan J."/>
            <person name="Lipzen A."/>
            <person name="Riley R."/>
            <person name="Grigoriev I.V."/>
            <person name="Spatafora J.W."/>
            <person name="Choi I.-G."/>
        </authorList>
    </citation>
    <scope>NUCLEOTIDE SEQUENCE [LARGE SCALE GENOMIC DNA]</scope>
    <source>
        <strain evidence="2 3">KUC8140</strain>
    </source>
</reference>